<comment type="caution">
    <text evidence="1">The sequence shown here is derived from an EMBL/GenBank/DDBJ whole genome shotgun (WGS) entry which is preliminary data.</text>
</comment>
<accession>A0A1S2FTW0</accession>
<proteinExistence type="predicted"/>
<dbReference type="Proteomes" id="UP000179937">
    <property type="component" value="Unassembled WGS sequence"/>
</dbReference>
<evidence type="ECO:0000313" key="1">
    <source>
        <dbReference type="EMBL" id="OIG67228.1"/>
    </source>
</evidence>
<dbReference type="EMBL" id="LYKI01000068">
    <property type="protein sequence ID" value="OIG67228.1"/>
    <property type="molecule type" value="Genomic_DNA"/>
</dbReference>
<organism evidence="1 2">
    <name type="scientific">Acinetobacter baumannii</name>
    <dbReference type="NCBI Taxonomy" id="470"/>
    <lineage>
        <taxon>Bacteria</taxon>
        <taxon>Pseudomonadati</taxon>
        <taxon>Pseudomonadota</taxon>
        <taxon>Gammaproteobacteria</taxon>
        <taxon>Moraxellales</taxon>
        <taxon>Moraxellaceae</taxon>
        <taxon>Acinetobacter</taxon>
        <taxon>Acinetobacter calcoaceticus/baumannii complex</taxon>
    </lineage>
</organism>
<dbReference type="AlphaFoldDB" id="A0A1S2FTW0"/>
<name>A0A1S2FTW0_ACIBA</name>
<gene>
    <name evidence="1" type="ORF">A7M90_09360</name>
</gene>
<reference evidence="1 2" key="1">
    <citation type="submission" date="2016-05" db="EMBL/GenBank/DDBJ databases">
        <title>The evolution of Acinetobacter baumannii in vivo.</title>
        <authorList>
            <person name="Hua X."/>
            <person name="Yu Y."/>
        </authorList>
    </citation>
    <scope>NUCLEOTIDE SEQUENCE [LARGE SCALE GENOMIC DNA]</scope>
    <source>
        <strain evidence="1 2">XH647</strain>
    </source>
</reference>
<sequence length="136" mass="14955">MSTNNIGIEFNGGENNQVIRTKVIVNGEGKGIVTHNSSKNTFEDVQVIINAQQNLAELKEVLNLLNDTTINEDTGKTFKEDALEQIKKLLEEKQKPGNIERLTALTNLLSSWITLKSALSPILSPFIDMLKGTFGG</sequence>
<dbReference type="RefSeq" id="WP_071211462.1">
    <property type="nucleotide sequence ID" value="NZ_CP077835.1"/>
</dbReference>
<evidence type="ECO:0000313" key="2">
    <source>
        <dbReference type="Proteomes" id="UP000179937"/>
    </source>
</evidence>
<protein>
    <submittedName>
        <fullName evidence="1">Uncharacterized protein</fullName>
    </submittedName>
</protein>